<keyword evidence="4" id="KW-1185">Reference proteome</keyword>
<dbReference type="EMBL" id="BAABGZ010000016">
    <property type="protein sequence ID" value="GAA4354364.1"/>
    <property type="molecule type" value="Genomic_DNA"/>
</dbReference>
<name>A0ABP8I9T6_9BACT</name>
<evidence type="ECO:0000256" key="1">
    <source>
        <dbReference type="SAM" id="SignalP"/>
    </source>
</evidence>
<dbReference type="Proteomes" id="UP001501153">
    <property type="component" value="Unassembled WGS sequence"/>
</dbReference>
<feature type="domain" description="Outer membrane protein beta-barrel" evidence="2">
    <location>
        <begin position="23"/>
        <end position="228"/>
    </location>
</feature>
<dbReference type="InterPro" id="IPR025665">
    <property type="entry name" value="Beta-barrel_OMP_2"/>
</dbReference>
<sequence length="269" mass="28948">MRRFPISLLLLPAGLAFAHTAQAQVQISVGPQVGAVSSFSSYYGYGNYSSSGRAYQTRYLAGFEAGFASVLSFGHFQLQPTVLFAQRGFRVDDNYSSATYNAVTSERLRLNYLCTSLLAAYSLQASGQGWQVFAGPYLGLLLGGNYTFRNTYAGYRRQTYVVEGKVPVAGSEQYRATSNDPAATDPSLGHSLDSYSSRSQDVGLQVGVGYSFGKALVRASYSHGLNNLGVGSRIENGSSAGVYTTEPPKYSTQAVVVSFAYLLPLSNRP</sequence>
<evidence type="ECO:0000259" key="2">
    <source>
        <dbReference type="Pfam" id="PF13568"/>
    </source>
</evidence>
<dbReference type="RefSeq" id="WP_345235511.1">
    <property type="nucleotide sequence ID" value="NZ_BAABGZ010000016.1"/>
</dbReference>
<evidence type="ECO:0000313" key="4">
    <source>
        <dbReference type="Proteomes" id="UP001501153"/>
    </source>
</evidence>
<feature type="chain" id="PRO_5045589609" description="Outer membrane protein beta-barrel domain-containing protein" evidence="1">
    <location>
        <begin position="24"/>
        <end position="269"/>
    </location>
</feature>
<protein>
    <recommendedName>
        <fullName evidence="2">Outer membrane protein beta-barrel domain-containing protein</fullName>
    </recommendedName>
</protein>
<dbReference type="Pfam" id="PF13568">
    <property type="entry name" value="OMP_b-brl_2"/>
    <property type="match status" value="1"/>
</dbReference>
<organism evidence="3 4">
    <name type="scientific">Hymenobacter saemangeumensis</name>
    <dbReference type="NCBI Taxonomy" id="1084522"/>
    <lineage>
        <taxon>Bacteria</taxon>
        <taxon>Pseudomonadati</taxon>
        <taxon>Bacteroidota</taxon>
        <taxon>Cytophagia</taxon>
        <taxon>Cytophagales</taxon>
        <taxon>Hymenobacteraceae</taxon>
        <taxon>Hymenobacter</taxon>
    </lineage>
</organism>
<reference evidence="4" key="1">
    <citation type="journal article" date="2019" name="Int. J. Syst. Evol. Microbiol.">
        <title>The Global Catalogue of Microorganisms (GCM) 10K type strain sequencing project: providing services to taxonomists for standard genome sequencing and annotation.</title>
        <authorList>
            <consortium name="The Broad Institute Genomics Platform"/>
            <consortium name="The Broad Institute Genome Sequencing Center for Infectious Disease"/>
            <person name="Wu L."/>
            <person name="Ma J."/>
        </authorList>
    </citation>
    <scope>NUCLEOTIDE SEQUENCE [LARGE SCALE GENOMIC DNA]</scope>
    <source>
        <strain evidence="4">JCM 17923</strain>
    </source>
</reference>
<comment type="caution">
    <text evidence="3">The sequence shown here is derived from an EMBL/GenBank/DDBJ whole genome shotgun (WGS) entry which is preliminary data.</text>
</comment>
<gene>
    <name evidence="3" type="ORF">GCM10023185_16110</name>
</gene>
<keyword evidence="1" id="KW-0732">Signal</keyword>
<evidence type="ECO:0000313" key="3">
    <source>
        <dbReference type="EMBL" id="GAA4354364.1"/>
    </source>
</evidence>
<accession>A0ABP8I9T6</accession>
<feature type="signal peptide" evidence="1">
    <location>
        <begin position="1"/>
        <end position="23"/>
    </location>
</feature>
<proteinExistence type="predicted"/>